<dbReference type="AlphaFoldDB" id="A0A8K0V1X1"/>
<dbReference type="InterPro" id="IPR036412">
    <property type="entry name" value="HAD-like_sf"/>
</dbReference>
<proteinExistence type="predicted"/>
<dbReference type="EMBL" id="JAEVFJ010000001">
    <property type="protein sequence ID" value="KAH8107969.1"/>
    <property type="molecule type" value="Genomic_DNA"/>
</dbReference>
<dbReference type="Gene3D" id="3.40.50.1000">
    <property type="entry name" value="HAD superfamily/HAD-like"/>
    <property type="match status" value="1"/>
</dbReference>
<feature type="compositionally biased region" description="Acidic residues" evidence="1">
    <location>
        <begin position="316"/>
        <end position="326"/>
    </location>
</feature>
<dbReference type="SMART" id="SM00577">
    <property type="entry name" value="CPDc"/>
    <property type="match status" value="1"/>
</dbReference>
<feature type="compositionally biased region" description="Basic and acidic residues" evidence="1">
    <location>
        <begin position="208"/>
        <end position="241"/>
    </location>
</feature>
<evidence type="ECO:0000256" key="1">
    <source>
        <dbReference type="SAM" id="MobiDB-lite"/>
    </source>
</evidence>
<dbReference type="NCBIfam" id="TIGR02251">
    <property type="entry name" value="HIF-SF_euk"/>
    <property type="match status" value="1"/>
</dbReference>
<feature type="region of interest" description="Disordered" evidence="1">
    <location>
        <begin position="1"/>
        <end position="189"/>
    </location>
</feature>
<feature type="compositionally biased region" description="Polar residues" evidence="1">
    <location>
        <begin position="163"/>
        <end position="176"/>
    </location>
</feature>
<gene>
    <name evidence="3" type="ORF">BXZ70DRAFT_25385</name>
</gene>
<dbReference type="GO" id="GO:0016791">
    <property type="term" value="F:phosphatase activity"/>
    <property type="evidence" value="ECO:0007669"/>
    <property type="project" value="InterPro"/>
</dbReference>
<evidence type="ECO:0000259" key="2">
    <source>
        <dbReference type="PROSITE" id="PS50969"/>
    </source>
</evidence>
<evidence type="ECO:0000313" key="3">
    <source>
        <dbReference type="EMBL" id="KAH8107969.1"/>
    </source>
</evidence>
<dbReference type="Proteomes" id="UP000813824">
    <property type="component" value="Unassembled WGS sequence"/>
</dbReference>
<feature type="domain" description="FCP1 homology" evidence="2">
    <location>
        <begin position="366"/>
        <end position="524"/>
    </location>
</feature>
<dbReference type="OrthoDB" id="277011at2759"/>
<dbReference type="Pfam" id="PF03031">
    <property type="entry name" value="NIF"/>
    <property type="match status" value="1"/>
</dbReference>
<reference evidence="3" key="1">
    <citation type="journal article" date="2021" name="New Phytol.">
        <title>Evolutionary innovations through gain and loss of genes in the ectomycorrhizal Boletales.</title>
        <authorList>
            <person name="Wu G."/>
            <person name="Miyauchi S."/>
            <person name="Morin E."/>
            <person name="Kuo A."/>
            <person name="Drula E."/>
            <person name="Varga T."/>
            <person name="Kohler A."/>
            <person name="Feng B."/>
            <person name="Cao Y."/>
            <person name="Lipzen A."/>
            <person name="Daum C."/>
            <person name="Hundley H."/>
            <person name="Pangilinan J."/>
            <person name="Johnson J."/>
            <person name="Barry K."/>
            <person name="LaButti K."/>
            <person name="Ng V."/>
            <person name="Ahrendt S."/>
            <person name="Min B."/>
            <person name="Choi I.G."/>
            <person name="Park H."/>
            <person name="Plett J.M."/>
            <person name="Magnuson J."/>
            <person name="Spatafora J.W."/>
            <person name="Nagy L.G."/>
            <person name="Henrissat B."/>
            <person name="Grigoriev I.V."/>
            <person name="Yang Z.L."/>
            <person name="Xu J."/>
            <person name="Martin F.M."/>
        </authorList>
    </citation>
    <scope>NUCLEOTIDE SEQUENCE</scope>
    <source>
        <strain evidence="3">KKN 215</strain>
    </source>
</reference>
<dbReference type="CDD" id="cd07521">
    <property type="entry name" value="HAD_FCP1-like"/>
    <property type="match status" value="1"/>
</dbReference>
<keyword evidence="4" id="KW-1185">Reference proteome</keyword>
<name>A0A8K0V1X1_9AGAR</name>
<dbReference type="PROSITE" id="PS50969">
    <property type="entry name" value="FCP1"/>
    <property type="match status" value="1"/>
</dbReference>
<protein>
    <submittedName>
        <fullName evidence="3">HAD-like domain-containing protein</fullName>
    </submittedName>
</protein>
<dbReference type="FunFam" id="3.40.50.1000:FF:000093">
    <property type="entry name" value="NLI interacting factor-like phosphatase family protein"/>
    <property type="match status" value="1"/>
</dbReference>
<feature type="compositionally biased region" description="Pro residues" evidence="1">
    <location>
        <begin position="97"/>
        <end position="109"/>
    </location>
</feature>
<dbReference type="PANTHER" id="PTHR12210">
    <property type="entry name" value="DULLARD PROTEIN PHOSPHATASE"/>
    <property type="match status" value="1"/>
</dbReference>
<dbReference type="InterPro" id="IPR050365">
    <property type="entry name" value="TIM50"/>
</dbReference>
<sequence length="542" mass="58072">MATADHPHSSQSPQSQEISPDVLAGPTVSSQQTQPAHPPQLSVPSPLHSVDTASASDPPQDNLQPPRQQRQSETDPSSPGSPNSSSSDVHGETGQVPSPPEKPTGPPATPSATMSSIATPSLGTVEKEKDAESSLATTTLSIPFRKHTRRKDDRSTSEGKYAPSSTGQPSASSVTSVKGPPTKKSKTSLFTKISHIFSSCVSPSHRTHVVDVDEGPSHAKHQKDQEKALSRDADVTKEASSSREPSSSSTVITAPPPLRVVPPSDSSEQDIVVPPTPTKQLLPLSETDGLTSGAVQPPGSTGEEGKTEHHHSGSESGDESDASYSDDDMLMAGEDEEERLIRQGGAGIPIGPDGVPKPLLPPIEPRYAGRKCLVLDLDETLVHSSLKPVPSPDFIVPVEIEHNWHNFYVLKRPGVDNFLKKMGEIYEVVVFTASLSKYADPVLDRLDPTQSVAHRLFRESCYNHRGNYVKDLSQLGRPIGSTIIIDNSPASYIFHPHNAVPVTSWFSDVHDTELGDMVPFLADLCHTPDVRGILNPGLPIKN</sequence>
<feature type="compositionally biased region" description="Basic and acidic residues" evidence="1">
    <location>
        <begin position="303"/>
        <end position="313"/>
    </location>
</feature>
<feature type="region of interest" description="Disordered" evidence="1">
    <location>
        <begin position="201"/>
        <end position="326"/>
    </location>
</feature>
<feature type="compositionally biased region" description="Polar residues" evidence="1">
    <location>
        <begin position="51"/>
        <end position="75"/>
    </location>
</feature>
<accession>A0A8K0V1X1</accession>
<comment type="caution">
    <text evidence="3">The sequence shown here is derived from an EMBL/GenBank/DDBJ whole genome shotgun (WGS) entry which is preliminary data.</text>
</comment>
<dbReference type="InterPro" id="IPR004274">
    <property type="entry name" value="FCP1_dom"/>
</dbReference>
<dbReference type="InterPro" id="IPR023214">
    <property type="entry name" value="HAD_sf"/>
</dbReference>
<feature type="compositionally biased region" description="Low complexity" evidence="1">
    <location>
        <begin position="76"/>
        <end position="87"/>
    </location>
</feature>
<feature type="compositionally biased region" description="Polar residues" evidence="1">
    <location>
        <begin position="112"/>
        <end position="122"/>
    </location>
</feature>
<dbReference type="SUPFAM" id="SSF56784">
    <property type="entry name" value="HAD-like"/>
    <property type="match status" value="1"/>
</dbReference>
<evidence type="ECO:0000313" key="4">
    <source>
        <dbReference type="Proteomes" id="UP000813824"/>
    </source>
</evidence>
<dbReference type="InterPro" id="IPR011948">
    <property type="entry name" value="Dullard_phosphatase"/>
</dbReference>
<organism evidence="3 4">
    <name type="scientific">Cristinia sonorae</name>
    <dbReference type="NCBI Taxonomy" id="1940300"/>
    <lineage>
        <taxon>Eukaryota</taxon>
        <taxon>Fungi</taxon>
        <taxon>Dikarya</taxon>
        <taxon>Basidiomycota</taxon>
        <taxon>Agaricomycotina</taxon>
        <taxon>Agaricomycetes</taxon>
        <taxon>Agaricomycetidae</taxon>
        <taxon>Agaricales</taxon>
        <taxon>Pleurotineae</taxon>
        <taxon>Stephanosporaceae</taxon>
        <taxon>Cristinia</taxon>
    </lineage>
</organism>